<evidence type="ECO:0000313" key="2">
    <source>
        <dbReference type="EnsemblMetazoa" id="ISCW021884-PA"/>
    </source>
</evidence>
<dbReference type="EnsemblMetazoa" id="ISCW021884-RA">
    <property type="protein sequence ID" value="ISCW021884-PA"/>
    <property type="gene ID" value="ISCW021884"/>
</dbReference>
<proteinExistence type="predicted"/>
<sequence>MEPFDDSASDWTLYDERLTSFLRFNKVPEEDKVHAFLSFIGPKSYGLLKFLTAPSLPAVQQDLRRFAEDTWRPLGTRTVSDR</sequence>
<dbReference type="PaxDb" id="6945-B7QCL9"/>
<reference evidence="2" key="2">
    <citation type="submission" date="2020-05" db="UniProtKB">
        <authorList>
            <consortium name="EnsemblMetazoa"/>
        </authorList>
    </citation>
    <scope>IDENTIFICATION</scope>
    <source>
        <strain evidence="2">wikel</strain>
    </source>
</reference>
<organism>
    <name type="scientific">Ixodes scapularis</name>
    <name type="common">Black-legged tick</name>
    <name type="synonym">Deer tick</name>
    <dbReference type="NCBI Taxonomy" id="6945"/>
    <lineage>
        <taxon>Eukaryota</taxon>
        <taxon>Metazoa</taxon>
        <taxon>Ecdysozoa</taxon>
        <taxon>Arthropoda</taxon>
        <taxon>Chelicerata</taxon>
        <taxon>Arachnida</taxon>
        <taxon>Acari</taxon>
        <taxon>Parasitiformes</taxon>
        <taxon>Ixodida</taxon>
        <taxon>Ixodoidea</taxon>
        <taxon>Ixodidae</taxon>
        <taxon>Ixodinae</taxon>
        <taxon>Ixodes</taxon>
    </lineage>
</organism>
<dbReference type="AlphaFoldDB" id="B7QCL9"/>
<dbReference type="InParanoid" id="B7QCL9"/>
<accession>B7QCL9</accession>
<dbReference type="EMBL" id="ABJB010592149">
    <property type="status" value="NOT_ANNOTATED_CDS"/>
    <property type="molecule type" value="Genomic_DNA"/>
</dbReference>
<dbReference type="EMBL" id="DS908565">
    <property type="protein sequence ID" value="EEC16591.1"/>
    <property type="molecule type" value="Genomic_DNA"/>
</dbReference>
<dbReference type="Proteomes" id="UP000001555">
    <property type="component" value="Unassembled WGS sequence"/>
</dbReference>
<evidence type="ECO:0000313" key="1">
    <source>
        <dbReference type="EMBL" id="EEC16591.1"/>
    </source>
</evidence>
<keyword evidence="3" id="KW-1185">Reference proteome</keyword>
<dbReference type="VEuPathDB" id="VectorBase:ISCI021884"/>
<protein>
    <submittedName>
        <fullName evidence="1 2">Uncharacterized protein</fullName>
    </submittedName>
</protein>
<dbReference type="VEuPathDB" id="VectorBase:ISCW021884"/>
<gene>
    <name evidence="1" type="ORF">IscW_ISCW021884</name>
</gene>
<dbReference type="HOGENOM" id="CLU_2560836_0_0_1"/>
<reference evidence="1 3" key="1">
    <citation type="submission" date="2008-03" db="EMBL/GenBank/DDBJ databases">
        <title>Annotation of Ixodes scapularis.</title>
        <authorList>
            <consortium name="Ixodes scapularis Genome Project Consortium"/>
            <person name="Caler E."/>
            <person name="Hannick L.I."/>
            <person name="Bidwell S."/>
            <person name="Joardar V."/>
            <person name="Thiagarajan M."/>
            <person name="Amedeo P."/>
            <person name="Galinsky K.J."/>
            <person name="Schobel S."/>
            <person name="Inman J."/>
            <person name="Hostetler J."/>
            <person name="Miller J."/>
            <person name="Hammond M."/>
            <person name="Megy K."/>
            <person name="Lawson D."/>
            <person name="Kodira C."/>
            <person name="Sutton G."/>
            <person name="Meyer J."/>
            <person name="Hill C.A."/>
            <person name="Birren B."/>
            <person name="Nene V."/>
            <person name="Collins F."/>
            <person name="Alarcon-Chaidez F."/>
            <person name="Wikel S."/>
            <person name="Strausberg R."/>
        </authorList>
    </citation>
    <scope>NUCLEOTIDE SEQUENCE [LARGE SCALE GENOMIC DNA]</scope>
    <source>
        <strain evidence="3">Wikel</strain>
        <strain evidence="1">Wikel colony</strain>
    </source>
</reference>
<name>B7QCL9_IXOSC</name>
<evidence type="ECO:0000313" key="3">
    <source>
        <dbReference type="Proteomes" id="UP000001555"/>
    </source>
</evidence>